<feature type="compositionally biased region" description="Basic and acidic residues" evidence="7">
    <location>
        <begin position="232"/>
        <end position="258"/>
    </location>
</feature>
<evidence type="ECO:0000313" key="10">
    <source>
        <dbReference type="Proteomes" id="UP000030752"/>
    </source>
</evidence>
<dbReference type="eggNOG" id="KOG0055">
    <property type="taxonomic scope" value="Eukaryota"/>
</dbReference>
<dbReference type="VEuPathDB" id="FungiDB:HMPREF1541_06185"/>
<dbReference type="HOGENOM" id="CLU_494323_0_0_1"/>
<dbReference type="PROSITE" id="PS00211">
    <property type="entry name" value="ABC_TRANSPORTER_1"/>
    <property type="match status" value="1"/>
</dbReference>
<evidence type="ECO:0000256" key="7">
    <source>
        <dbReference type="SAM" id="MobiDB-lite"/>
    </source>
</evidence>
<accession>W2RW26</accession>
<comment type="subcellular location">
    <subcellularLocation>
        <location evidence="1">Membrane</location>
        <topology evidence="1">Multi-pass membrane protein</topology>
    </subcellularLocation>
</comment>
<dbReference type="SUPFAM" id="SSF52540">
    <property type="entry name" value="P-loop containing nucleoside triphosphate hydrolases"/>
    <property type="match status" value="1"/>
</dbReference>
<feature type="compositionally biased region" description="Acidic residues" evidence="7">
    <location>
        <begin position="259"/>
        <end position="268"/>
    </location>
</feature>
<organism evidence="9 10">
    <name type="scientific">Cyphellophora europaea (strain CBS 101466)</name>
    <name type="common">Phialophora europaea</name>
    <dbReference type="NCBI Taxonomy" id="1220924"/>
    <lineage>
        <taxon>Eukaryota</taxon>
        <taxon>Fungi</taxon>
        <taxon>Dikarya</taxon>
        <taxon>Ascomycota</taxon>
        <taxon>Pezizomycotina</taxon>
        <taxon>Eurotiomycetes</taxon>
        <taxon>Chaetothyriomycetidae</taxon>
        <taxon>Chaetothyriales</taxon>
        <taxon>Cyphellophoraceae</taxon>
        <taxon>Cyphellophora</taxon>
    </lineage>
</organism>
<keyword evidence="3" id="KW-0547">Nucleotide-binding</keyword>
<dbReference type="GO" id="GO:0005524">
    <property type="term" value="F:ATP binding"/>
    <property type="evidence" value="ECO:0007669"/>
    <property type="project" value="UniProtKB-KW"/>
</dbReference>
<dbReference type="PANTHER" id="PTHR24221:SF503">
    <property type="entry name" value="MITOCHONDRIAL POTASSIUM CHANNEL ATP-BINDING SUBUNIT"/>
    <property type="match status" value="1"/>
</dbReference>
<evidence type="ECO:0000259" key="8">
    <source>
        <dbReference type="PROSITE" id="PS50893"/>
    </source>
</evidence>
<dbReference type="InterPro" id="IPR003439">
    <property type="entry name" value="ABC_transporter-like_ATP-bd"/>
</dbReference>
<keyword evidence="6" id="KW-0472">Membrane</keyword>
<dbReference type="InterPro" id="IPR017871">
    <property type="entry name" value="ABC_transporter-like_CS"/>
</dbReference>
<dbReference type="EMBL" id="KB822721">
    <property type="protein sequence ID" value="ETN39958.1"/>
    <property type="molecule type" value="Genomic_DNA"/>
</dbReference>
<keyword evidence="5" id="KW-1133">Transmembrane helix</keyword>
<dbReference type="InterPro" id="IPR036640">
    <property type="entry name" value="ABC1_TM_sf"/>
</dbReference>
<sequence length="551" mass="61019">MDDLVYQGKPNIRKTVENRDQGPSGDDTSIDFSKVEFSHSQWPASKVLLGVSMTVQPGSYVAFVGPSGCGKSTIISLVERFYDPASGRITLDGDDVARMPPILNRRHMSLVHLNYEPSEAELDEACRQANVQEFVSSLPEGLDTPCGAKGIQFSGGQRQRLAVARALIRKPRLLLLDEATSALDTQNERIVQEALNQAVSSRTTIAIVHRLSTIRHADVIFVIEDGKIAEMGTHEDLQRRDEPEPGSKRKADDSIKEEDPAEEAEEAEPDSKKTRKTINPTLQWLLSDDAFALAFPTLPEGHGEIDWDDTVRRKEPPPEDAGKHAEAEDNDDDHDEQKHELLLTYPDSHLTPFQNLVAALILSKPLSHRLGMRTINTLLNAPFGLRTVRDLDEAGFEGRRKVMWEARTQHKEKTAAQLGDLVEGVQEVNGGEEGVEELKGLKKQLEGLEVGDAQKKVEEVLSKVKGIGPTGTGIFMRRVQEDWDDVFPYADQRALDTAVQFGLMDDGQGVEKLAEQLDGDRAKLVKLLDVLVGVQLEKKLDEALEKAGVEK</sequence>
<proteinExistence type="predicted"/>
<evidence type="ECO:0000256" key="2">
    <source>
        <dbReference type="ARBA" id="ARBA00022692"/>
    </source>
</evidence>
<evidence type="ECO:0000313" key="9">
    <source>
        <dbReference type="EMBL" id="ETN39958.1"/>
    </source>
</evidence>
<dbReference type="Pfam" id="PF00005">
    <property type="entry name" value="ABC_tran"/>
    <property type="match status" value="1"/>
</dbReference>
<dbReference type="RefSeq" id="XP_008718743.1">
    <property type="nucleotide sequence ID" value="XM_008720521.1"/>
</dbReference>
<dbReference type="SMART" id="SM00382">
    <property type="entry name" value="AAA"/>
    <property type="match status" value="1"/>
</dbReference>
<dbReference type="Gene3D" id="3.40.50.300">
    <property type="entry name" value="P-loop containing nucleotide triphosphate hydrolases"/>
    <property type="match status" value="1"/>
</dbReference>
<feature type="compositionally biased region" description="Basic and acidic residues" evidence="7">
    <location>
        <begin position="302"/>
        <end position="327"/>
    </location>
</feature>
<dbReference type="STRING" id="1220924.W2RW26"/>
<protein>
    <recommendedName>
        <fullName evidence="8">ABC transporter domain-containing protein</fullName>
    </recommendedName>
</protein>
<dbReference type="PROSITE" id="PS50893">
    <property type="entry name" value="ABC_TRANSPORTER_2"/>
    <property type="match status" value="1"/>
</dbReference>
<dbReference type="GO" id="GO:0042626">
    <property type="term" value="F:ATPase-coupled transmembrane transporter activity"/>
    <property type="evidence" value="ECO:0007669"/>
    <property type="project" value="TreeGrafter"/>
</dbReference>
<keyword evidence="10" id="KW-1185">Reference proteome</keyword>
<feature type="region of interest" description="Disordered" evidence="7">
    <location>
        <begin position="302"/>
        <end position="336"/>
    </location>
</feature>
<dbReference type="Gene3D" id="1.20.1560.10">
    <property type="entry name" value="ABC transporter type 1, transmembrane domain"/>
    <property type="match status" value="1"/>
</dbReference>
<reference evidence="9 10" key="1">
    <citation type="submission" date="2013-03" db="EMBL/GenBank/DDBJ databases">
        <title>The Genome Sequence of Phialophora europaea CBS 101466.</title>
        <authorList>
            <consortium name="The Broad Institute Genomics Platform"/>
            <person name="Cuomo C."/>
            <person name="de Hoog S."/>
            <person name="Gorbushina A."/>
            <person name="Walker B."/>
            <person name="Young S.K."/>
            <person name="Zeng Q."/>
            <person name="Gargeya S."/>
            <person name="Fitzgerald M."/>
            <person name="Haas B."/>
            <person name="Abouelleil A."/>
            <person name="Allen A.W."/>
            <person name="Alvarado L."/>
            <person name="Arachchi H.M."/>
            <person name="Berlin A.M."/>
            <person name="Chapman S.B."/>
            <person name="Gainer-Dewar J."/>
            <person name="Goldberg J."/>
            <person name="Griggs A."/>
            <person name="Gujja S."/>
            <person name="Hansen M."/>
            <person name="Howarth C."/>
            <person name="Imamovic A."/>
            <person name="Ireland A."/>
            <person name="Larimer J."/>
            <person name="McCowan C."/>
            <person name="Murphy C."/>
            <person name="Pearson M."/>
            <person name="Poon T.W."/>
            <person name="Priest M."/>
            <person name="Roberts A."/>
            <person name="Saif S."/>
            <person name="Shea T."/>
            <person name="Sisk P."/>
            <person name="Sykes S."/>
            <person name="Wortman J."/>
            <person name="Nusbaum C."/>
            <person name="Birren B."/>
        </authorList>
    </citation>
    <scope>NUCLEOTIDE SEQUENCE [LARGE SCALE GENOMIC DNA]</scope>
    <source>
        <strain evidence="9 10">CBS 101466</strain>
    </source>
</reference>
<dbReference type="InterPro" id="IPR027417">
    <property type="entry name" value="P-loop_NTPase"/>
</dbReference>
<dbReference type="InParanoid" id="W2RW26"/>
<evidence type="ECO:0000256" key="4">
    <source>
        <dbReference type="ARBA" id="ARBA00022840"/>
    </source>
</evidence>
<keyword evidence="2" id="KW-0812">Transmembrane</keyword>
<dbReference type="OrthoDB" id="4676at2759"/>
<dbReference type="GO" id="GO:0016887">
    <property type="term" value="F:ATP hydrolysis activity"/>
    <property type="evidence" value="ECO:0007669"/>
    <property type="project" value="InterPro"/>
</dbReference>
<keyword evidence="4" id="KW-0067">ATP-binding</keyword>
<dbReference type="AlphaFoldDB" id="W2RW26"/>
<dbReference type="Proteomes" id="UP000030752">
    <property type="component" value="Unassembled WGS sequence"/>
</dbReference>
<dbReference type="InterPro" id="IPR003593">
    <property type="entry name" value="AAA+_ATPase"/>
</dbReference>
<gene>
    <name evidence="9" type="ORF">HMPREF1541_06185</name>
</gene>
<evidence type="ECO:0000256" key="1">
    <source>
        <dbReference type="ARBA" id="ARBA00004141"/>
    </source>
</evidence>
<dbReference type="GeneID" id="19973524"/>
<dbReference type="GO" id="GO:0016020">
    <property type="term" value="C:membrane"/>
    <property type="evidence" value="ECO:0007669"/>
    <property type="project" value="UniProtKB-SubCell"/>
</dbReference>
<feature type="domain" description="ABC transporter" evidence="8">
    <location>
        <begin position="30"/>
        <end position="250"/>
    </location>
</feature>
<feature type="region of interest" description="Disordered" evidence="7">
    <location>
        <begin position="232"/>
        <end position="276"/>
    </location>
</feature>
<dbReference type="InterPro" id="IPR039421">
    <property type="entry name" value="Type_1_exporter"/>
</dbReference>
<name>W2RW26_CYPE1</name>
<dbReference type="PANTHER" id="PTHR24221">
    <property type="entry name" value="ATP-BINDING CASSETTE SUB-FAMILY B"/>
    <property type="match status" value="1"/>
</dbReference>
<evidence type="ECO:0000256" key="3">
    <source>
        <dbReference type="ARBA" id="ARBA00022741"/>
    </source>
</evidence>
<evidence type="ECO:0000256" key="5">
    <source>
        <dbReference type="ARBA" id="ARBA00022989"/>
    </source>
</evidence>
<evidence type="ECO:0000256" key="6">
    <source>
        <dbReference type="ARBA" id="ARBA00023136"/>
    </source>
</evidence>